<name>N6T4Q6_DENPD</name>
<dbReference type="EMBL" id="KB631625">
    <property type="protein sequence ID" value="ERL84814.1"/>
    <property type="molecule type" value="Genomic_DNA"/>
</dbReference>
<feature type="non-terminal residue" evidence="3">
    <location>
        <position position="1"/>
    </location>
</feature>
<feature type="coiled-coil region" evidence="1">
    <location>
        <begin position="41"/>
        <end position="75"/>
    </location>
</feature>
<dbReference type="KEGG" id="dpa:109542841"/>
<dbReference type="Proteomes" id="UP000030742">
    <property type="component" value="Unassembled WGS sequence"/>
</dbReference>
<dbReference type="Proteomes" id="UP000019118">
    <property type="component" value="Unassembled WGS sequence"/>
</dbReference>
<sequence>MKIFAAFFIALLAVHASTQSPVNADGSNTKEIVVEILNAVLKVSADLLEAANSNLDDLKENEEVIANKLASLIAKELQDLNEIFVSLVDELEDGATDDGKHVLGCIDAEKSKVDAALEKTIKQIAENALTEVPLITDLLDVILRQAGELQEDVKLQTDSLDTCDSEDSECFSTFAATALKIVQEIASNIQEDYDMLVTVTQSIISDVEAWDIRGLIREDTQAIFNEVVECIYSK</sequence>
<evidence type="ECO:0000313" key="7">
    <source>
        <dbReference type="Proteomes" id="UP000030742"/>
    </source>
</evidence>
<dbReference type="HOGENOM" id="CLU_1200919_0_0_1"/>
<evidence type="ECO:0000313" key="4">
    <source>
        <dbReference type="EMBL" id="ERL84814.1"/>
    </source>
</evidence>
<evidence type="ECO:0000313" key="3">
    <source>
        <dbReference type="EMBL" id="ENN72588.1"/>
    </source>
</evidence>
<feature type="chain" id="PRO_5010971670" description="Protein TsetseEP domain-containing protein" evidence="2">
    <location>
        <begin position="25"/>
        <end position="234"/>
    </location>
</feature>
<accession>N6T4Q6</accession>
<evidence type="ECO:0000256" key="1">
    <source>
        <dbReference type="SAM" id="Coils"/>
    </source>
</evidence>
<reference evidence="6 7" key="1">
    <citation type="journal article" date="2013" name="Genome Biol.">
        <title>Draft genome of the mountain pine beetle, Dendroctonus ponderosae Hopkins, a major forest pest.</title>
        <authorList>
            <person name="Keeling C.I."/>
            <person name="Yuen M.M."/>
            <person name="Liao N.Y."/>
            <person name="Docking T.R."/>
            <person name="Chan S.K."/>
            <person name="Taylor G.A."/>
            <person name="Palmquist D.L."/>
            <person name="Jackman S.D."/>
            <person name="Nguyen A."/>
            <person name="Li M."/>
            <person name="Henderson H."/>
            <person name="Janes J.K."/>
            <person name="Zhao Y."/>
            <person name="Pandoh P."/>
            <person name="Moore R."/>
            <person name="Sperling F.A."/>
            <person name="Huber D.P."/>
            <person name="Birol I."/>
            <person name="Jones S.J."/>
            <person name="Bohlmann J."/>
        </authorList>
    </citation>
    <scope>NUCLEOTIDE SEQUENCE</scope>
</reference>
<gene>
    <name evidence="5" type="primary">109542841</name>
    <name evidence="4" type="ORF">D910_02238</name>
    <name evidence="3" type="ORF">YQE_10689</name>
</gene>
<evidence type="ECO:0000313" key="6">
    <source>
        <dbReference type="Proteomes" id="UP000019118"/>
    </source>
</evidence>
<evidence type="ECO:0000256" key="2">
    <source>
        <dbReference type="SAM" id="SignalP"/>
    </source>
</evidence>
<reference evidence="5" key="2">
    <citation type="submission" date="2024-08" db="UniProtKB">
        <authorList>
            <consortium name="EnsemblMetazoa"/>
        </authorList>
    </citation>
    <scope>IDENTIFICATION</scope>
</reference>
<feature type="signal peptide" evidence="2">
    <location>
        <begin position="1"/>
        <end position="24"/>
    </location>
</feature>
<keyword evidence="6" id="KW-1185">Reference proteome</keyword>
<dbReference type="EnsemblMetazoa" id="XM_019912260.1">
    <property type="protein sequence ID" value="XP_019767819.1"/>
    <property type="gene ID" value="LOC109542841"/>
</dbReference>
<keyword evidence="1" id="KW-0175">Coiled coil</keyword>
<evidence type="ECO:0008006" key="8">
    <source>
        <dbReference type="Google" id="ProtNLM"/>
    </source>
</evidence>
<evidence type="ECO:0000313" key="5">
    <source>
        <dbReference type="EnsemblMetazoa" id="XP_019767819.1"/>
    </source>
</evidence>
<dbReference type="EMBL" id="KB741213">
    <property type="protein sequence ID" value="ENN72588.1"/>
    <property type="molecule type" value="Genomic_DNA"/>
</dbReference>
<protein>
    <recommendedName>
        <fullName evidence="8">Protein TsetseEP domain-containing protein</fullName>
    </recommendedName>
</protein>
<organism evidence="3">
    <name type="scientific">Dendroctonus ponderosae</name>
    <name type="common">Mountain pine beetle</name>
    <dbReference type="NCBI Taxonomy" id="77166"/>
    <lineage>
        <taxon>Eukaryota</taxon>
        <taxon>Metazoa</taxon>
        <taxon>Ecdysozoa</taxon>
        <taxon>Arthropoda</taxon>
        <taxon>Hexapoda</taxon>
        <taxon>Insecta</taxon>
        <taxon>Pterygota</taxon>
        <taxon>Neoptera</taxon>
        <taxon>Endopterygota</taxon>
        <taxon>Coleoptera</taxon>
        <taxon>Polyphaga</taxon>
        <taxon>Cucujiformia</taxon>
        <taxon>Curculionidae</taxon>
        <taxon>Scolytinae</taxon>
        <taxon>Dendroctonus</taxon>
    </lineage>
</organism>
<proteinExistence type="predicted"/>
<dbReference type="AlphaFoldDB" id="N6T4Q6"/>
<keyword evidence="2" id="KW-0732">Signal</keyword>